<dbReference type="PANTHER" id="PTHR35792">
    <property type="entry name" value="GENERAL STRESS PROTEIN"/>
    <property type="match status" value="1"/>
</dbReference>
<reference evidence="2 3" key="1">
    <citation type="submission" date="2023-03" db="EMBL/GenBank/DDBJ databases">
        <title>Bacillus Genome Sequencing.</title>
        <authorList>
            <person name="Dunlap C."/>
        </authorList>
    </citation>
    <scope>NUCLEOTIDE SEQUENCE [LARGE SCALE GENOMIC DNA]</scope>
    <source>
        <strain evidence="2 3">B-59205</strain>
    </source>
</reference>
<dbReference type="PANTHER" id="PTHR35792:SF3">
    <property type="entry name" value="IG HYPOTHETICAL 17707"/>
    <property type="match status" value="1"/>
</dbReference>
<evidence type="ECO:0000313" key="2">
    <source>
        <dbReference type="EMBL" id="MEC1180123.1"/>
    </source>
</evidence>
<dbReference type="EMBL" id="JARSFG010000021">
    <property type="protein sequence ID" value="MEC1180123.1"/>
    <property type="molecule type" value="Genomic_DNA"/>
</dbReference>
<organism evidence="2 3">
    <name type="scientific">Metasolibacillus meyeri</name>
    <dbReference type="NCBI Taxonomy" id="1071052"/>
    <lineage>
        <taxon>Bacteria</taxon>
        <taxon>Bacillati</taxon>
        <taxon>Bacillota</taxon>
        <taxon>Bacilli</taxon>
        <taxon>Bacillales</taxon>
        <taxon>Caryophanaceae</taxon>
        <taxon>Metasolibacillus</taxon>
    </lineage>
</organism>
<dbReference type="InterPro" id="IPR052928">
    <property type="entry name" value="Desiccation-related_membrane"/>
</dbReference>
<comment type="caution">
    <text evidence="2">The sequence shown here is derived from an EMBL/GenBank/DDBJ whole genome shotgun (WGS) entry which is preliminary data.</text>
</comment>
<feature type="coiled-coil region" evidence="1">
    <location>
        <begin position="94"/>
        <end position="121"/>
    </location>
</feature>
<dbReference type="RefSeq" id="WP_326124662.1">
    <property type="nucleotide sequence ID" value="NZ_JARSFG010000021.1"/>
</dbReference>
<protein>
    <submittedName>
        <fullName evidence="2">YtxH domain-containing protein</fullName>
    </submittedName>
</protein>
<evidence type="ECO:0000256" key="1">
    <source>
        <dbReference type="SAM" id="Coils"/>
    </source>
</evidence>
<dbReference type="Gene3D" id="1.10.287.1490">
    <property type="match status" value="1"/>
</dbReference>
<name>A0AAW9NXZ3_9BACL</name>
<keyword evidence="1" id="KW-0175">Coiled coil</keyword>
<dbReference type="Proteomes" id="UP001344888">
    <property type="component" value="Unassembled WGS sequence"/>
</dbReference>
<keyword evidence="3" id="KW-1185">Reference proteome</keyword>
<accession>A0AAW9NXZ3</accession>
<proteinExistence type="predicted"/>
<gene>
    <name evidence="2" type="ORF">P9B03_16595</name>
</gene>
<dbReference type="Pfam" id="PF12732">
    <property type="entry name" value="YtxH"/>
    <property type="match status" value="1"/>
</dbReference>
<dbReference type="InterPro" id="IPR024623">
    <property type="entry name" value="YtxH"/>
</dbReference>
<sequence>MKAKPFLIGLTAGIIGGAIATIFSTPQSGKELRANITNFSANTKGQIDDVNAQAQGVMQSFTNLSNEVKNNIPQIIKELSQSFTSFKQQIEPETALLKQEIEGLQKSISEIEQNLPQFNEKKDK</sequence>
<dbReference type="AlphaFoldDB" id="A0AAW9NXZ3"/>
<evidence type="ECO:0000313" key="3">
    <source>
        <dbReference type="Proteomes" id="UP001344888"/>
    </source>
</evidence>